<gene>
    <name evidence="1" type="ORF">FN924_08975</name>
</gene>
<accession>A0A516KFX4</accession>
<keyword evidence="2" id="KW-1185">Reference proteome</keyword>
<dbReference type="Proteomes" id="UP000315215">
    <property type="component" value="Chromosome"/>
</dbReference>
<dbReference type="Pfam" id="PF13040">
    <property type="entry name" value="Fur_reg_FbpB"/>
    <property type="match status" value="1"/>
</dbReference>
<reference evidence="1 2" key="1">
    <citation type="submission" date="2019-07" db="EMBL/GenBank/DDBJ databases">
        <authorList>
            <person name="Li J."/>
        </authorList>
    </citation>
    <scope>NUCLEOTIDE SEQUENCE [LARGE SCALE GENOMIC DNA]</scope>
    <source>
        <strain evidence="1 2">TKL69</strain>
    </source>
</reference>
<name>A0A516KFX4_9BACI</name>
<dbReference type="EMBL" id="CP041666">
    <property type="protein sequence ID" value="QDP40294.1"/>
    <property type="molecule type" value="Genomic_DNA"/>
</dbReference>
<dbReference type="AlphaFoldDB" id="A0A516KFX4"/>
<dbReference type="RefSeq" id="WP_143893729.1">
    <property type="nucleotide sequence ID" value="NZ_CP041666.1"/>
</dbReference>
<evidence type="ECO:0000313" key="1">
    <source>
        <dbReference type="EMBL" id="QDP40294.1"/>
    </source>
</evidence>
<organism evidence="1 2">
    <name type="scientific">Radiobacillus deserti</name>
    <dbReference type="NCBI Taxonomy" id="2594883"/>
    <lineage>
        <taxon>Bacteria</taxon>
        <taxon>Bacillati</taxon>
        <taxon>Bacillota</taxon>
        <taxon>Bacilli</taxon>
        <taxon>Bacillales</taxon>
        <taxon>Bacillaceae</taxon>
        <taxon>Radiobacillus</taxon>
    </lineage>
</organism>
<proteinExistence type="predicted"/>
<dbReference type="OrthoDB" id="2691917at2"/>
<protein>
    <submittedName>
        <fullName evidence="1">FbpB family small basic protein</fullName>
    </submittedName>
</protein>
<dbReference type="InterPro" id="IPR025004">
    <property type="entry name" value="SenN/SenS"/>
</dbReference>
<dbReference type="KEGG" id="aqt:FN924_08975"/>
<evidence type="ECO:0000313" key="2">
    <source>
        <dbReference type="Proteomes" id="UP000315215"/>
    </source>
</evidence>
<sequence length="43" mass="5238">MSFKKKPIFEELVEENRKQILSDVELLEEIDEKLEQKWESNKS</sequence>